<evidence type="ECO:0000313" key="2">
    <source>
        <dbReference type="Proteomes" id="UP000214355"/>
    </source>
</evidence>
<gene>
    <name evidence="1" type="ORF">SAMN04489737_1359</name>
</gene>
<keyword evidence="2" id="KW-1185">Reference proteome</keyword>
<evidence type="ECO:0000313" key="1">
    <source>
        <dbReference type="EMBL" id="SDU80934.1"/>
    </source>
</evidence>
<dbReference type="Proteomes" id="UP000214355">
    <property type="component" value="Chromosome I"/>
</dbReference>
<protein>
    <submittedName>
        <fullName evidence="1">Uncharacterized protein</fullName>
    </submittedName>
</protein>
<proteinExistence type="predicted"/>
<dbReference type="AlphaFoldDB" id="A0A1H2LJF8"/>
<reference evidence="2" key="1">
    <citation type="submission" date="2016-10" db="EMBL/GenBank/DDBJ databases">
        <authorList>
            <person name="Varghese N."/>
            <person name="Submissions S."/>
        </authorList>
    </citation>
    <scope>NUCLEOTIDE SEQUENCE [LARGE SCALE GENOMIC DNA]</scope>
    <source>
        <strain evidence="2">DSM 10002</strain>
    </source>
</reference>
<accession>A0A1H2LJF8</accession>
<name>A0A1H2LJF8_9ACTO</name>
<dbReference type="EMBL" id="LT629804">
    <property type="protein sequence ID" value="SDU80934.1"/>
    <property type="molecule type" value="Genomic_DNA"/>
</dbReference>
<organism evidence="1 2">
    <name type="scientific">Arcanobacterium phocae</name>
    <dbReference type="NCBI Taxonomy" id="131112"/>
    <lineage>
        <taxon>Bacteria</taxon>
        <taxon>Bacillati</taxon>
        <taxon>Actinomycetota</taxon>
        <taxon>Actinomycetes</taxon>
        <taxon>Actinomycetales</taxon>
        <taxon>Actinomycetaceae</taxon>
        <taxon>Arcanobacterium</taxon>
    </lineage>
</organism>
<sequence length="70" mass="7634">MFGDIGGRRILGIVATPDLGKEFSGVVGIPTGVVPDAFSDVYYETWTLHTPTERRNEFHSGHESCGCFTT</sequence>